<dbReference type="PRINTS" id="PR00368">
    <property type="entry name" value="FADPNR"/>
</dbReference>
<dbReference type="GO" id="GO:0005737">
    <property type="term" value="C:cytoplasm"/>
    <property type="evidence" value="ECO:0007669"/>
    <property type="project" value="TreeGrafter"/>
</dbReference>
<evidence type="ECO:0000259" key="5">
    <source>
        <dbReference type="Pfam" id="PF07992"/>
    </source>
</evidence>
<evidence type="ECO:0000256" key="3">
    <source>
        <dbReference type="ARBA" id="ARBA00022827"/>
    </source>
</evidence>
<dbReference type="OrthoDB" id="202203at2759"/>
<evidence type="ECO:0000256" key="1">
    <source>
        <dbReference type="ARBA" id="ARBA00006442"/>
    </source>
</evidence>
<comment type="similarity">
    <text evidence="1">Belongs to the FAD-dependent oxidoreductase family.</text>
</comment>
<sequence>MAGSIQKNVVVIGASVAGHSFVNALADKLPADHRILLVERNGFTVHLPSVVRALVVPGWESKNLTAEVTQASIFKSGSRHRVLSPNSVVELKKTSVVLEHPFEGSNEVTFVKAIIATGALQPLPMRPTPGSTLAGFKADLVRIQNDIKAAKSIAIIGGGTVGTEVAGEISELYPNKQLTIVHSDNGLLQPSGAASTAKDVYAPPPTDRKLSVALQKTLKQRHVNVVLDDKVVFPSGPVSGADWDGSSGPQGGVRKLQLRSGRSIEADYVFVSIGNTPNSGLVKAADPSALTKNNYIKVNSYFRVLPGSSASVLAGEYYAIGDVAGVAGWKTAVAAAAEGPALAAVIEAEIKGKKPKSYSPPGAAPLVVSLGTKDGSGYLPLPIFGNVTAPGFVIGMKTKDFFAGKSFYPRFQGSQKITA</sequence>
<organism evidence="6 7">
    <name type="scientific">Vanrija humicola</name>
    <name type="common">Yeast</name>
    <name type="synonym">Cryptococcus humicola</name>
    <dbReference type="NCBI Taxonomy" id="5417"/>
    <lineage>
        <taxon>Eukaryota</taxon>
        <taxon>Fungi</taxon>
        <taxon>Dikarya</taxon>
        <taxon>Basidiomycota</taxon>
        <taxon>Agaricomycotina</taxon>
        <taxon>Tremellomycetes</taxon>
        <taxon>Trichosporonales</taxon>
        <taxon>Trichosporonaceae</taxon>
        <taxon>Vanrija</taxon>
    </lineage>
</organism>
<reference evidence="6 7" key="1">
    <citation type="journal article" date="2019" name="PLoS Genet.">
        <title>Convergent evolution of linked mating-type loci in basidiomycete fungi.</title>
        <authorList>
            <person name="Sun S."/>
            <person name="Coelho M.A."/>
            <person name="Heitman J."/>
            <person name="Nowrousian M."/>
        </authorList>
    </citation>
    <scope>NUCLEOTIDE SEQUENCE [LARGE SCALE GENOMIC DNA]</scope>
    <source>
        <strain evidence="6 7">CBS 4282</strain>
    </source>
</reference>
<dbReference type="SUPFAM" id="SSF51905">
    <property type="entry name" value="FAD/NAD(P)-binding domain"/>
    <property type="match status" value="1"/>
</dbReference>
<keyword evidence="7" id="KW-1185">Reference proteome</keyword>
<evidence type="ECO:0000313" key="7">
    <source>
        <dbReference type="Proteomes" id="UP000473826"/>
    </source>
</evidence>
<comment type="caution">
    <text evidence="6">The sequence shown here is derived from an EMBL/GenBank/DDBJ whole genome shotgun (WGS) entry which is preliminary data.</text>
</comment>
<evidence type="ECO:0000313" key="6">
    <source>
        <dbReference type="EMBL" id="TXT08664.1"/>
    </source>
</evidence>
<dbReference type="Gene3D" id="3.50.50.100">
    <property type="match status" value="1"/>
</dbReference>
<name>A0A7D8Z2B0_VANHU</name>
<keyword evidence="3" id="KW-0274">FAD</keyword>
<dbReference type="PANTHER" id="PTHR43735">
    <property type="entry name" value="APOPTOSIS-INDUCING FACTOR 1"/>
    <property type="match status" value="1"/>
</dbReference>
<keyword evidence="4" id="KW-0560">Oxidoreductase</keyword>
<dbReference type="InterPro" id="IPR023753">
    <property type="entry name" value="FAD/NAD-binding_dom"/>
</dbReference>
<dbReference type="InterPro" id="IPR036188">
    <property type="entry name" value="FAD/NAD-bd_sf"/>
</dbReference>
<dbReference type="GO" id="GO:0004174">
    <property type="term" value="F:electron-transferring-flavoprotein dehydrogenase activity"/>
    <property type="evidence" value="ECO:0007669"/>
    <property type="project" value="TreeGrafter"/>
</dbReference>
<proteinExistence type="inferred from homology"/>
<dbReference type="PANTHER" id="PTHR43735:SF3">
    <property type="entry name" value="FERROPTOSIS SUPPRESSOR PROTEIN 1"/>
    <property type="match status" value="1"/>
</dbReference>
<dbReference type="AlphaFoldDB" id="A0A7D8Z2B0"/>
<evidence type="ECO:0000256" key="2">
    <source>
        <dbReference type="ARBA" id="ARBA00022630"/>
    </source>
</evidence>
<feature type="domain" description="FAD/NAD(P)-binding" evidence="5">
    <location>
        <begin position="8"/>
        <end position="339"/>
    </location>
</feature>
<dbReference type="Proteomes" id="UP000473826">
    <property type="component" value="Unassembled WGS sequence"/>
</dbReference>
<accession>A0A7D8Z2B0</accession>
<protein>
    <recommendedName>
        <fullName evidence="5">FAD/NAD(P)-binding domain-containing protein</fullName>
    </recommendedName>
</protein>
<keyword evidence="2" id="KW-0285">Flavoprotein</keyword>
<evidence type="ECO:0000256" key="4">
    <source>
        <dbReference type="ARBA" id="ARBA00023002"/>
    </source>
</evidence>
<gene>
    <name evidence="6" type="ORF">VHUM_02792</name>
</gene>
<dbReference type="GO" id="GO:0050660">
    <property type="term" value="F:flavin adenine dinucleotide binding"/>
    <property type="evidence" value="ECO:0007669"/>
    <property type="project" value="TreeGrafter"/>
</dbReference>
<dbReference type="Pfam" id="PF07992">
    <property type="entry name" value="Pyr_redox_2"/>
    <property type="match status" value="1"/>
</dbReference>
<dbReference type="EMBL" id="QKWK01000007">
    <property type="protein sequence ID" value="TXT08664.1"/>
    <property type="molecule type" value="Genomic_DNA"/>
</dbReference>